<evidence type="ECO:0000259" key="2">
    <source>
        <dbReference type="SMART" id="SM00181"/>
    </source>
</evidence>
<organism evidence="3">
    <name type="scientific">Magallana gigas</name>
    <name type="common">Pacific oyster</name>
    <name type="synonym">Crassostrea gigas</name>
    <dbReference type="NCBI Taxonomy" id="29159"/>
    <lineage>
        <taxon>Eukaryota</taxon>
        <taxon>Metazoa</taxon>
        <taxon>Spiralia</taxon>
        <taxon>Lophotrochozoa</taxon>
        <taxon>Mollusca</taxon>
        <taxon>Bivalvia</taxon>
        <taxon>Autobranchia</taxon>
        <taxon>Pteriomorphia</taxon>
        <taxon>Ostreida</taxon>
        <taxon>Ostreoidea</taxon>
        <taxon>Ostreidae</taxon>
        <taxon>Magallana</taxon>
    </lineage>
</organism>
<dbReference type="InterPro" id="IPR042635">
    <property type="entry name" value="MEGF10/SREC1/2-like"/>
</dbReference>
<protein>
    <submittedName>
        <fullName evidence="3">Scavenger receptor class F member 2</fullName>
    </submittedName>
</protein>
<dbReference type="InParanoid" id="K1PSP2"/>
<dbReference type="SUPFAM" id="SSF57184">
    <property type="entry name" value="Growth factor receptor domain"/>
    <property type="match status" value="1"/>
</dbReference>
<feature type="domain" description="EGF-like" evidence="2">
    <location>
        <begin position="158"/>
        <end position="191"/>
    </location>
</feature>
<feature type="domain" description="EGF-like" evidence="2">
    <location>
        <begin position="202"/>
        <end position="235"/>
    </location>
</feature>
<sequence length="434" mass="47438">MIGMLNPTDEWIPEGSTLVVGRYVVKQTKSRVTSVNKRMSTIGVAIQHGDDVEVEIRLIEPVAQKDSDYSNVTPLSDMIDAFTSLTVPKDKPVIILNNENSVEVLVTTIVLNALHQLWVDGETDISLISRYLLTLQPSEPMSVCDKDLGCDVGFYGENCRKCPDNCLNDTCEVQTGDCFCCKDGFSGRMCEEGCDVGFYGENCTKCPDNCLNDTCEVQTGDCFCCKDGFSGKMCEEECPHGQYGKACSSQCGNCLNQMPCNYLNGTCQGGCSSGWTGDKCAQKNLALNKTVTVSQRYNNKDFDPSLAVDGDHSTDLLKCSQTANGQKEAWLTVDLEEEKNIASISFTHGGLGTNAKPIYYTTSENLSLNKTVTVSQRYNNKDFDPSLAVDGDHSTDLLKCSLTVSGQKEAWLTVDLVEEKNIASISFIHGGCKF</sequence>
<keyword evidence="3" id="KW-0675">Receptor</keyword>
<dbReference type="GO" id="GO:0005044">
    <property type="term" value="F:scavenger receptor activity"/>
    <property type="evidence" value="ECO:0007669"/>
    <property type="project" value="InterPro"/>
</dbReference>
<dbReference type="PANTHER" id="PTHR24043">
    <property type="entry name" value="SCAVENGER RECEPTOR CLASS F"/>
    <property type="match status" value="1"/>
</dbReference>
<gene>
    <name evidence="3" type="ORF">CGI_10003151</name>
</gene>
<keyword evidence="1" id="KW-0245">EGF-like domain</keyword>
<dbReference type="InterPro" id="IPR009030">
    <property type="entry name" value="Growth_fac_rcpt_cys_sf"/>
</dbReference>
<feature type="domain" description="EGF-like" evidence="2">
    <location>
        <begin position="246"/>
        <end position="281"/>
    </location>
</feature>
<name>K1PSP2_MAGGI</name>
<proteinExistence type="predicted"/>
<dbReference type="InterPro" id="IPR000742">
    <property type="entry name" value="EGF"/>
</dbReference>
<dbReference type="HOGENOM" id="CLU_632003_0_0_1"/>
<dbReference type="Pfam" id="PF22633">
    <property type="entry name" value="F5_F8_type_C_2"/>
    <property type="match status" value="1"/>
</dbReference>
<evidence type="ECO:0000256" key="1">
    <source>
        <dbReference type="ARBA" id="ARBA00022536"/>
    </source>
</evidence>
<dbReference type="SMART" id="SM00181">
    <property type="entry name" value="EGF"/>
    <property type="match status" value="3"/>
</dbReference>
<evidence type="ECO:0000313" key="3">
    <source>
        <dbReference type="EMBL" id="EKC21899.1"/>
    </source>
</evidence>
<reference evidence="3" key="1">
    <citation type="journal article" date="2012" name="Nature">
        <title>The oyster genome reveals stress adaptation and complexity of shell formation.</title>
        <authorList>
            <person name="Zhang G."/>
            <person name="Fang X."/>
            <person name="Guo X."/>
            <person name="Li L."/>
            <person name="Luo R."/>
            <person name="Xu F."/>
            <person name="Yang P."/>
            <person name="Zhang L."/>
            <person name="Wang X."/>
            <person name="Qi H."/>
            <person name="Xiong Z."/>
            <person name="Que H."/>
            <person name="Xie Y."/>
            <person name="Holland P.W."/>
            <person name="Paps J."/>
            <person name="Zhu Y."/>
            <person name="Wu F."/>
            <person name="Chen Y."/>
            <person name="Wang J."/>
            <person name="Peng C."/>
            <person name="Meng J."/>
            <person name="Yang L."/>
            <person name="Liu J."/>
            <person name="Wen B."/>
            <person name="Zhang N."/>
            <person name="Huang Z."/>
            <person name="Zhu Q."/>
            <person name="Feng Y."/>
            <person name="Mount A."/>
            <person name="Hedgecock D."/>
            <person name="Xu Z."/>
            <person name="Liu Y."/>
            <person name="Domazet-Loso T."/>
            <person name="Du Y."/>
            <person name="Sun X."/>
            <person name="Zhang S."/>
            <person name="Liu B."/>
            <person name="Cheng P."/>
            <person name="Jiang X."/>
            <person name="Li J."/>
            <person name="Fan D."/>
            <person name="Wang W."/>
            <person name="Fu W."/>
            <person name="Wang T."/>
            <person name="Wang B."/>
            <person name="Zhang J."/>
            <person name="Peng Z."/>
            <person name="Li Y."/>
            <person name="Li N."/>
            <person name="Wang J."/>
            <person name="Chen M."/>
            <person name="He Y."/>
            <person name="Tan F."/>
            <person name="Song X."/>
            <person name="Zheng Q."/>
            <person name="Huang R."/>
            <person name="Yang H."/>
            <person name="Du X."/>
            <person name="Chen L."/>
            <person name="Yang M."/>
            <person name="Gaffney P.M."/>
            <person name="Wang S."/>
            <person name="Luo L."/>
            <person name="She Z."/>
            <person name="Ming Y."/>
            <person name="Huang W."/>
            <person name="Zhang S."/>
            <person name="Huang B."/>
            <person name="Zhang Y."/>
            <person name="Qu T."/>
            <person name="Ni P."/>
            <person name="Miao G."/>
            <person name="Wang J."/>
            <person name="Wang Q."/>
            <person name="Steinberg C.E."/>
            <person name="Wang H."/>
            <person name="Li N."/>
            <person name="Qian L."/>
            <person name="Zhang G."/>
            <person name="Li Y."/>
            <person name="Yang H."/>
            <person name="Liu X."/>
            <person name="Wang J."/>
            <person name="Yin Y."/>
            <person name="Wang J."/>
        </authorList>
    </citation>
    <scope>NUCLEOTIDE SEQUENCE [LARGE SCALE GENOMIC DNA]</scope>
    <source>
        <strain evidence="3">05x7-T-G4-1.051#20</strain>
    </source>
</reference>
<accession>K1PSP2</accession>
<dbReference type="AlphaFoldDB" id="K1PSP2"/>
<dbReference type="SUPFAM" id="SSF49785">
    <property type="entry name" value="Galactose-binding domain-like"/>
    <property type="match status" value="2"/>
</dbReference>
<dbReference type="Gene3D" id="2.170.300.10">
    <property type="entry name" value="Tie2 ligand-binding domain superfamily"/>
    <property type="match status" value="1"/>
</dbReference>
<dbReference type="PANTHER" id="PTHR24043:SF8">
    <property type="entry name" value="EGF-LIKE DOMAIN-CONTAINING PROTEIN"/>
    <property type="match status" value="1"/>
</dbReference>
<dbReference type="EMBL" id="JH816150">
    <property type="protein sequence ID" value="EKC21899.1"/>
    <property type="molecule type" value="Genomic_DNA"/>
</dbReference>
<dbReference type="InterPro" id="IPR008979">
    <property type="entry name" value="Galactose-bd-like_sf"/>
</dbReference>
<dbReference type="Gene3D" id="2.60.120.260">
    <property type="entry name" value="Galactose-binding domain-like"/>
    <property type="match status" value="2"/>
</dbReference>